<evidence type="ECO:0000256" key="1">
    <source>
        <dbReference type="SAM" id="Phobius"/>
    </source>
</evidence>
<dbReference type="RefSeq" id="WP_015247778.1">
    <property type="nucleotide sequence ID" value="NC_019892.1"/>
</dbReference>
<dbReference type="EMBL" id="CP003364">
    <property type="protein sequence ID" value="AGA28662.1"/>
    <property type="molecule type" value="Genomic_DNA"/>
</dbReference>
<dbReference type="KEGG" id="saci:Sinac_4473"/>
<keyword evidence="1" id="KW-0472">Membrane</keyword>
<reference evidence="2 3" key="1">
    <citation type="submission" date="2012-02" db="EMBL/GenBank/DDBJ databases">
        <title>Complete sequence of chromosome of Singulisphaera acidiphila DSM 18658.</title>
        <authorList>
            <consortium name="US DOE Joint Genome Institute (JGI-PGF)"/>
            <person name="Lucas S."/>
            <person name="Copeland A."/>
            <person name="Lapidus A."/>
            <person name="Glavina del Rio T."/>
            <person name="Dalin E."/>
            <person name="Tice H."/>
            <person name="Bruce D."/>
            <person name="Goodwin L."/>
            <person name="Pitluck S."/>
            <person name="Peters L."/>
            <person name="Ovchinnikova G."/>
            <person name="Chertkov O."/>
            <person name="Kyrpides N."/>
            <person name="Mavromatis K."/>
            <person name="Ivanova N."/>
            <person name="Brettin T."/>
            <person name="Detter J.C."/>
            <person name="Han C."/>
            <person name="Larimer F."/>
            <person name="Land M."/>
            <person name="Hauser L."/>
            <person name="Markowitz V."/>
            <person name="Cheng J.-F."/>
            <person name="Hugenholtz P."/>
            <person name="Woyke T."/>
            <person name="Wu D."/>
            <person name="Tindall B."/>
            <person name="Pomrenke H."/>
            <person name="Brambilla E."/>
            <person name="Klenk H.-P."/>
            <person name="Eisen J.A."/>
        </authorList>
    </citation>
    <scope>NUCLEOTIDE SEQUENCE [LARGE SCALE GENOMIC DNA]</scope>
    <source>
        <strain evidence="3">ATCC BAA-1392 / DSM 18658 / VKM B-2454 / MOB10</strain>
    </source>
</reference>
<feature type="transmembrane region" description="Helical" evidence="1">
    <location>
        <begin position="26"/>
        <end position="49"/>
    </location>
</feature>
<dbReference type="OrthoDB" id="10012132at2"/>
<keyword evidence="1" id="KW-1133">Transmembrane helix</keyword>
<keyword evidence="3" id="KW-1185">Reference proteome</keyword>
<keyword evidence="1" id="KW-0812">Transmembrane</keyword>
<evidence type="ECO:0000313" key="3">
    <source>
        <dbReference type="Proteomes" id="UP000010798"/>
    </source>
</evidence>
<evidence type="ECO:0000313" key="2">
    <source>
        <dbReference type="EMBL" id="AGA28662.1"/>
    </source>
</evidence>
<protein>
    <submittedName>
        <fullName evidence="2">Uncharacterized protein</fullName>
    </submittedName>
</protein>
<dbReference type="Proteomes" id="UP000010798">
    <property type="component" value="Chromosome"/>
</dbReference>
<accession>L0DHC6</accession>
<proteinExistence type="predicted"/>
<feature type="transmembrane region" description="Helical" evidence="1">
    <location>
        <begin position="61"/>
        <end position="77"/>
    </location>
</feature>
<gene>
    <name evidence="2" type="ordered locus">Sinac_4473</name>
</gene>
<dbReference type="AlphaFoldDB" id="L0DHC6"/>
<organism evidence="2 3">
    <name type="scientific">Singulisphaera acidiphila (strain ATCC BAA-1392 / DSM 18658 / VKM B-2454 / MOB10)</name>
    <dbReference type="NCBI Taxonomy" id="886293"/>
    <lineage>
        <taxon>Bacteria</taxon>
        <taxon>Pseudomonadati</taxon>
        <taxon>Planctomycetota</taxon>
        <taxon>Planctomycetia</taxon>
        <taxon>Isosphaerales</taxon>
        <taxon>Isosphaeraceae</taxon>
        <taxon>Singulisphaera</taxon>
    </lineage>
</organism>
<feature type="transmembrane region" description="Helical" evidence="1">
    <location>
        <begin position="125"/>
        <end position="151"/>
    </location>
</feature>
<name>L0DHC6_SINAD</name>
<sequence length="165" mass="18133">MAVVVALGIILAWVRAQGSLSYALIVVSYSFVAWGFSFAIAFTIARVFVPAVRGHRRRAGVSSLLVIGLVASLYLAWGHNLAMHQYLFGLNRRFPYPDLAINTLERWFNARRPVPPGTMKLHGEYPVVGIVLGMLVIVFTSFSGFLLGVLLTRQGGQEPVVSEDD</sequence>
<dbReference type="HOGENOM" id="CLU_1609687_0_0_0"/>